<proteinExistence type="predicted"/>
<dbReference type="AlphaFoldDB" id="A0A2U3P3E2"/>
<gene>
    <name evidence="1" type="ORF">MNAB215_435</name>
</gene>
<name>A0A2U3P3E2_9MYCO</name>
<sequence length="69" mass="7702">MAEQRQLAELHDIAAKELIQLIELVLHAGPDDDHAKLEAAKRYISAISDYGLTRSEHDDASRHDPEGLL</sequence>
<reference evidence="1 2" key="1">
    <citation type="submission" date="2017-01" db="EMBL/GenBank/DDBJ databases">
        <authorList>
            <consortium name="Urmite Genomes"/>
        </authorList>
    </citation>
    <scope>NUCLEOTIDE SEQUENCE [LARGE SCALE GENOMIC DNA]</scope>
    <source>
        <strain evidence="1 2">AB215</strain>
    </source>
</reference>
<organism evidence="1 2">
    <name type="scientific">Mycobacterium numidiamassiliense</name>
    <dbReference type="NCBI Taxonomy" id="1841861"/>
    <lineage>
        <taxon>Bacteria</taxon>
        <taxon>Bacillati</taxon>
        <taxon>Actinomycetota</taxon>
        <taxon>Actinomycetes</taxon>
        <taxon>Mycobacteriales</taxon>
        <taxon>Mycobacteriaceae</taxon>
        <taxon>Mycobacterium</taxon>
    </lineage>
</organism>
<evidence type="ECO:0000313" key="1">
    <source>
        <dbReference type="EMBL" id="SPM38258.1"/>
    </source>
</evidence>
<evidence type="ECO:0000313" key="2">
    <source>
        <dbReference type="Proteomes" id="UP000240424"/>
    </source>
</evidence>
<dbReference type="RefSeq" id="WP_077077258.1">
    <property type="nucleotide sequence ID" value="NZ_FUEZ01000003.1"/>
</dbReference>
<accession>A0A2U3P3E2</accession>
<keyword evidence="2" id="KW-1185">Reference proteome</keyword>
<dbReference type="EMBL" id="FUEZ01000003">
    <property type="protein sequence ID" value="SPM38258.1"/>
    <property type="molecule type" value="Genomic_DNA"/>
</dbReference>
<protein>
    <submittedName>
        <fullName evidence="1">Mycobacterium numidiamassiliense ORFan</fullName>
    </submittedName>
</protein>
<dbReference type="Proteomes" id="UP000240424">
    <property type="component" value="Unassembled WGS sequence"/>
</dbReference>